<proteinExistence type="predicted"/>
<accession>A0A090VLH4</accession>
<dbReference type="AlphaFoldDB" id="A0A090VLH4"/>
<evidence type="ECO:0000313" key="3">
    <source>
        <dbReference type="EMBL" id="GAL65556.1"/>
    </source>
</evidence>
<feature type="domain" description="Aldehyde dehydrogenase" evidence="2">
    <location>
        <begin position="36"/>
        <end position="86"/>
    </location>
</feature>
<evidence type="ECO:0000256" key="1">
    <source>
        <dbReference type="ARBA" id="ARBA00023002"/>
    </source>
</evidence>
<dbReference type="GO" id="GO:0008911">
    <property type="term" value="F:lactaldehyde dehydrogenase (NAD+) activity"/>
    <property type="evidence" value="ECO:0007669"/>
    <property type="project" value="UniProtKB-EC"/>
</dbReference>
<evidence type="ECO:0000259" key="2">
    <source>
        <dbReference type="Pfam" id="PF00171"/>
    </source>
</evidence>
<keyword evidence="1 3" id="KW-0560">Oxidoreductase</keyword>
<dbReference type="Proteomes" id="UP000029641">
    <property type="component" value="Unassembled WGS sequence"/>
</dbReference>
<dbReference type="InterPro" id="IPR016162">
    <property type="entry name" value="Ald_DH_N"/>
</dbReference>
<evidence type="ECO:0000313" key="4">
    <source>
        <dbReference type="Proteomes" id="UP000029641"/>
    </source>
</evidence>
<name>A0A090VLH4_9FLAO</name>
<comment type="caution">
    <text evidence="3">The sequence shown here is derived from an EMBL/GenBank/DDBJ whole genome shotgun (WGS) entry which is preliminary data.</text>
</comment>
<dbReference type="EC" id="1.2.1.22" evidence="3"/>
<reference evidence="3 4" key="1">
    <citation type="journal article" date="2014" name="Genome Announc.">
        <title>Draft Genome Sequence of Marine Flavobacterium Jejuia pallidilutea Strain 11shimoA1 and Pigmentation Mutants.</title>
        <authorList>
            <person name="Takatani N."/>
            <person name="Nakanishi M."/>
            <person name="Meirelles P."/>
            <person name="Mino S."/>
            <person name="Suda W."/>
            <person name="Oshima K."/>
            <person name="Hattori M."/>
            <person name="Ohkuma M."/>
            <person name="Hosokawa M."/>
            <person name="Miyashita K."/>
            <person name="Thompson F.L."/>
            <person name="Niwa A."/>
            <person name="Sawabe T."/>
            <person name="Sawabe T."/>
        </authorList>
    </citation>
    <scope>NUCLEOTIDE SEQUENCE [LARGE SCALE GENOMIC DNA]</scope>
    <source>
        <strain evidence="3 4">JCM 19301</strain>
    </source>
</reference>
<dbReference type="InterPro" id="IPR015590">
    <property type="entry name" value="Aldehyde_DH_dom"/>
</dbReference>
<dbReference type="Gene3D" id="3.40.605.10">
    <property type="entry name" value="Aldehyde Dehydrogenase, Chain A, domain 1"/>
    <property type="match status" value="1"/>
</dbReference>
<protein>
    <submittedName>
        <fullName evidence="3">Aldehyde dehydrogenase B</fullName>
        <ecNumber evidence="3">1.2.1.22</ecNumber>
    </submittedName>
</protein>
<dbReference type="SUPFAM" id="SSF53720">
    <property type="entry name" value="ALDH-like"/>
    <property type="match status" value="1"/>
</dbReference>
<dbReference type="Pfam" id="PF00171">
    <property type="entry name" value="Aldedh"/>
    <property type="match status" value="1"/>
</dbReference>
<organism evidence="3 4">
    <name type="scientific">Jejuia pallidilutea</name>
    <dbReference type="NCBI Taxonomy" id="504487"/>
    <lineage>
        <taxon>Bacteria</taxon>
        <taxon>Pseudomonadati</taxon>
        <taxon>Bacteroidota</taxon>
        <taxon>Flavobacteriia</taxon>
        <taxon>Flavobacteriales</taxon>
        <taxon>Flavobacteriaceae</taxon>
        <taxon>Jejuia</taxon>
    </lineage>
</organism>
<dbReference type="InterPro" id="IPR016161">
    <property type="entry name" value="Ald_DH/histidinol_DH"/>
</dbReference>
<dbReference type="EMBL" id="BBNR01000001">
    <property type="protein sequence ID" value="GAL65556.1"/>
    <property type="molecule type" value="Genomic_DNA"/>
</dbReference>
<gene>
    <name evidence="3" type="ORF">JCM19301_4016</name>
</gene>
<sequence length="100" mass="10857">MSKIATDFGIDSALKILGINNINDGTSTGSDRFSNGEIIESYSPVNGALIGKVKATTKEDYNKVMQAATSAFAIWRSMPAPQREILYASLEINCAKRKKL</sequence>